<evidence type="ECO:0000313" key="2">
    <source>
        <dbReference type="EMBL" id="TBU60838.1"/>
    </source>
</evidence>
<gene>
    <name evidence="2" type="ORF">BD310DRAFT_922193</name>
</gene>
<dbReference type="AlphaFoldDB" id="A0A4V2K8P8"/>
<name>A0A4V2K8P8_9APHY</name>
<evidence type="ECO:0000313" key="3">
    <source>
        <dbReference type="Proteomes" id="UP000292082"/>
    </source>
</evidence>
<keyword evidence="3" id="KW-1185">Reference proteome</keyword>
<evidence type="ECO:0000256" key="1">
    <source>
        <dbReference type="SAM" id="MobiDB-lite"/>
    </source>
</evidence>
<sequence length="257" mass="28216">MIIDHPPFTHDKSGRAALRLPTCAASRTSERCLLEACRKRWYVGHVGLAAEIRAASEASSSPVPQRNCKISKDSSEEPECARDHEGDARRLGLTSFPKVSELRGSTGALRVHMEDDNRRGDLGAPHSMTHDRRPFSTLLSSGGEVCLSGWGCVGYLCESTTHAWGVVSGTTRRFRGRATLRKRIRIQICGPIQLSPVRVQASGSRHPLKRHGHGWPRSAYSSDEVGGTWLRPRAVRASLATIPDAHDKWTCADMTST</sequence>
<accession>A0A4V2K8P8</accession>
<protein>
    <submittedName>
        <fullName evidence="2">Uncharacterized protein</fullName>
    </submittedName>
</protein>
<dbReference type="EMBL" id="ML145102">
    <property type="protein sequence ID" value="TBU60838.1"/>
    <property type="molecule type" value="Genomic_DNA"/>
</dbReference>
<feature type="compositionally biased region" description="Basic and acidic residues" evidence="1">
    <location>
        <begin position="70"/>
        <end position="87"/>
    </location>
</feature>
<dbReference type="Proteomes" id="UP000292082">
    <property type="component" value="Unassembled WGS sequence"/>
</dbReference>
<feature type="region of interest" description="Disordered" evidence="1">
    <location>
        <begin position="60"/>
        <end position="87"/>
    </location>
</feature>
<proteinExistence type="predicted"/>
<reference evidence="2 3" key="1">
    <citation type="submission" date="2019-01" db="EMBL/GenBank/DDBJ databases">
        <title>Draft genome sequences of three monokaryotic isolates of the white-rot basidiomycete fungus Dichomitus squalens.</title>
        <authorList>
            <consortium name="DOE Joint Genome Institute"/>
            <person name="Lopez S.C."/>
            <person name="Andreopoulos B."/>
            <person name="Pangilinan J."/>
            <person name="Lipzen A."/>
            <person name="Riley R."/>
            <person name="Ahrendt S."/>
            <person name="Ng V."/>
            <person name="Barry K."/>
            <person name="Daum C."/>
            <person name="Grigoriev I.V."/>
            <person name="Hilden K.S."/>
            <person name="Makela M.R."/>
            <person name="de Vries R.P."/>
        </authorList>
    </citation>
    <scope>NUCLEOTIDE SEQUENCE [LARGE SCALE GENOMIC DNA]</scope>
    <source>
        <strain evidence="2 3">CBS 464.89</strain>
    </source>
</reference>
<organism evidence="2 3">
    <name type="scientific">Dichomitus squalens</name>
    <dbReference type="NCBI Taxonomy" id="114155"/>
    <lineage>
        <taxon>Eukaryota</taxon>
        <taxon>Fungi</taxon>
        <taxon>Dikarya</taxon>
        <taxon>Basidiomycota</taxon>
        <taxon>Agaricomycotina</taxon>
        <taxon>Agaricomycetes</taxon>
        <taxon>Polyporales</taxon>
        <taxon>Polyporaceae</taxon>
        <taxon>Dichomitus</taxon>
    </lineage>
</organism>